<evidence type="ECO:0000313" key="8">
    <source>
        <dbReference type="EMBL" id="PJF18553.1"/>
    </source>
</evidence>
<name>A0A2H9TLB9_9FUNG</name>
<evidence type="ECO:0000259" key="7">
    <source>
        <dbReference type="Pfam" id="PF00464"/>
    </source>
</evidence>
<keyword evidence="6" id="KW-0663">Pyridoxal phosphate</keyword>
<keyword evidence="9" id="KW-1185">Reference proteome</keyword>
<dbReference type="UniPathway" id="UPA00193"/>
<dbReference type="GO" id="GO:0035999">
    <property type="term" value="P:tetrahydrofolate interconversion"/>
    <property type="evidence" value="ECO:0007669"/>
    <property type="project" value="UniProtKB-UniPathway"/>
</dbReference>
<evidence type="ECO:0000256" key="1">
    <source>
        <dbReference type="ARBA" id="ARBA00001528"/>
    </source>
</evidence>
<feature type="domain" description="Serine hydroxymethyltransferase-like" evidence="7">
    <location>
        <begin position="27"/>
        <end position="217"/>
    </location>
</feature>
<organism evidence="8 9">
    <name type="scientific">Paramicrosporidium saccamoebae</name>
    <dbReference type="NCBI Taxonomy" id="1246581"/>
    <lineage>
        <taxon>Eukaryota</taxon>
        <taxon>Fungi</taxon>
        <taxon>Fungi incertae sedis</taxon>
        <taxon>Cryptomycota</taxon>
        <taxon>Cryptomycota incertae sedis</taxon>
        <taxon>Paramicrosporidium</taxon>
    </lineage>
</organism>
<dbReference type="InterPro" id="IPR049943">
    <property type="entry name" value="Ser_HO-MeTrfase-like"/>
</dbReference>
<dbReference type="Gene3D" id="3.90.1150.10">
    <property type="entry name" value="Aspartate Aminotransferase, domain 1"/>
    <property type="match status" value="1"/>
</dbReference>
<reference evidence="8 9" key="1">
    <citation type="submission" date="2016-10" db="EMBL/GenBank/DDBJ databases">
        <title>The genome of Paramicrosporidium saccamoebae is the missing link in understanding Cryptomycota and Microsporidia evolution.</title>
        <authorList>
            <person name="Quandt C.A."/>
            <person name="Beaudet D."/>
            <person name="Corsaro D."/>
            <person name="Michel R."/>
            <person name="Corradi N."/>
            <person name="James T."/>
        </authorList>
    </citation>
    <scope>NUCLEOTIDE SEQUENCE [LARGE SCALE GENOMIC DNA]</scope>
    <source>
        <strain evidence="8 9">KSL3</strain>
    </source>
</reference>
<evidence type="ECO:0000256" key="3">
    <source>
        <dbReference type="ARBA" id="ARBA00004777"/>
    </source>
</evidence>
<evidence type="ECO:0000256" key="2">
    <source>
        <dbReference type="ARBA" id="ARBA00001933"/>
    </source>
</evidence>
<dbReference type="GO" id="GO:0004372">
    <property type="term" value="F:glycine hydroxymethyltransferase activity"/>
    <property type="evidence" value="ECO:0007669"/>
    <property type="project" value="UniProtKB-EC"/>
</dbReference>
<sequence length="413" mass="45841">MLRFLVRRPVNPSAHHVRHLCILNAPLAEMDPEVREIIDTEQSRQKESLVLIPSENFTSRSVMEASGSVMQNKYSEGYPGARYYGGNEHIDRAELLCQRRALSAFRLSPDEWGVNVQPLSGSPANMYVYSALLRPHDRIMGLDLPHGGHLSHGYQTDTRKVSAVSKFFETFAYGVDQETGLIDYEKLQELVGIVRPKLLIAGASSYPRLIDYEKMRKGSKPRRDVGETGNVGDLINKAVFPGHQGGPHNHTIAALAVALHQDYQQRVVDNCQALAARLLSQGVRLVSGGSDTHLLLLDLSRRGIDGARLERVLEMMNIAANKNTIPGDKSAMKPSGLRIGTPAMTTRGFDTTDFEWAADVLCEAIELTSRIQEQLPSKSMADFKTTLTYDAFPALASLRKKIVDYVTPFAFYS</sequence>
<dbReference type="Gene3D" id="3.40.640.10">
    <property type="entry name" value="Type I PLP-dependent aspartate aminotransferase-like (Major domain)"/>
    <property type="match status" value="2"/>
</dbReference>
<dbReference type="GO" id="GO:0005739">
    <property type="term" value="C:mitochondrion"/>
    <property type="evidence" value="ECO:0007669"/>
    <property type="project" value="TreeGrafter"/>
</dbReference>
<protein>
    <recommendedName>
        <fullName evidence="5">glycine hydroxymethyltransferase</fullName>
        <ecNumber evidence="5">2.1.2.1</ecNumber>
    </recommendedName>
</protein>
<evidence type="ECO:0000256" key="5">
    <source>
        <dbReference type="ARBA" id="ARBA00012256"/>
    </source>
</evidence>
<comment type="pathway">
    <text evidence="3">One-carbon metabolism; tetrahydrofolate interconversion.</text>
</comment>
<dbReference type="Pfam" id="PF00464">
    <property type="entry name" value="SHMT"/>
    <property type="match status" value="2"/>
</dbReference>
<keyword evidence="8" id="KW-0808">Transferase</keyword>
<dbReference type="OrthoDB" id="10265628at2759"/>
<dbReference type="GO" id="GO:0008168">
    <property type="term" value="F:methyltransferase activity"/>
    <property type="evidence" value="ECO:0007669"/>
    <property type="project" value="UniProtKB-KW"/>
</dbReference>
<dbReference type="GO" id="GO:0030170">
    <property type="term" value="F:pyridoxal phosphate binding"/>
    <property type="evidence" value="ECO:0007669"/>
    <property type="project" value="InterPro"/>
</dbReference>
<dbReference type="InterPro" id="IPR039429">
    <property type="entry name" value="SHMT-like_dom"/>
</dbReference>
<dbReference type="InterPro" id="IPR015422">
    <property type="entry name" value="PyrdxlP-dep_Trfase_small"/>
</dbReference>
<dbReference type="STRING" id="1246581.A0A2H9TLB9"/>
<comment type="caution">
    <text evidence="8">The sequence shown here is derived from an EMBL/GenBank/DDBJ whole genome shotgun (WGS) entry which is preliminary data.</text>
</comment>
<gene>
    <name evidence="8" type="ORF">PSACC_01631</name>
</gene>
<dbReference type="InterPro" id="IPR015424">
    <property type="entry name" value="PyrdxlP-dep_Trfase"/>
</dbReference>
<dbReference type="InterPro" id="IPR015421">
    <property type="entry name" value="PyrdxlP-dep_Trfase_major"/>
</dbReference>
<dbReference type="PIRSF" id="PIRSF000412">
    <property type="entry name" value="SHMT"/>
    <property type="match status" value="1"/>
</dbReference>
<accession>A0A2H9TLB9</accession>
<evidence type="ECO:0000256" key="4">
    <source>
        <dbReference type="ARBA" id="ARBA00006376"/>
    </source>
</evidence>
<evidence type="ECO:0000256" key="6">
    <source>
        <dbReference type="ARBA" id="ARBA00022898"/>
    </source>
</evidence>
<dbReference type="GO" id="GO:0032259">
    <property type="term" value="P:methylation"/>
    <property type="evidence" value="ECO:0007669"/>
    <property type="project" value="UniProtKB-KW"/>
</dbReference>
<dbReference type="InterPro" id="IPR001085">
    <property type="entry name" value="Ser_HO-MeTrfase"/>
</dbReference>
<dbReference type="PANTHER" id="PTHR11680">
    <property type="entry name" value="SERINE HYDROXYMETHYLTRANSFERASE"/>
    <property type="match status" value="1"/>
</dbReference>
<keyword evidence="8" id="KW-0489">Methyltransferase</keyword>
<dbReference type="AlphaFoldDB" id="A0A2H9TLB9"/>
<feature type="domain" description="Serine hydroxymethyltransferase-like" evidence="7">
    <location>
        <begin position="230"/>
        <end position="359"/>
    </location>
</feature>
<dbReference type="Proteomes" id="UP000240830">
    <property type="component" value="Unassembled WGS sequence"/>
</dbReference>
<comment type="catalytic activity">
    <reaction evidence="1">
        <text>(6R)-5,10-methylene-5,6,7,8-tetrahydrofolate + glycine + H2O = (6S)-5,6,7,8-tetrahydrofolate + L-serine</text>
        <dbReference type="Rhea" id="RHEA:15481"/>
        <dbReference type="ChEBI" id="CHEBI:15377"/>
        <dbReference type="ChEBI" id="CHEBI:15636"/>
        <dbReference type="ChEBI" id="CHEBI:33384"/>
        <dbReference type="ChEBI" id="CHEBI:57305"/>
        <dbReference type="ChEBI" id="CHEBI:57453"/>
        <dbReference type="EC" id="2.1.2.1"/>
    </reaction>
</comment>
<dbReference type="EC" id="2.1.2.1" evidence="5"/>
<dbReference type="SUPFAM" id="SSF53383">
    <property type="entry name" value="PLP-dependent transferases"/>
    <property type="match status" value="1"/>
</dbReference>
<dbReference type="EMBL" id="MTSL01000117">
    <property type="protein sequence ID" value="PJF18553.1"/>
    <property type="molecule type" value="Genomic_DNA"/>
</dbReference>
<dbReference type="PANTHER" id="PTHR11680:SF28">
    <property type="entry name" value="SERINE HYDROXYMETHYLTRANSFERASE, MITOCHONDRIAL"/>
    <property type="match status" value="1"/>
</dbReference>
<dbReference type="CDD" id="cd00378">
    <property type="entry name" value="SHMT"/>
    <property type="match status" value="1"/>
</dbReference>
<dbReference type="GO" id="GO:0019264">
    <property type="term" value="P:glycine biosynthetic process from serine"/>
    <property type="evidence" value="ECO:0007669"/>
    <property type="project" value="InterPro"/>
</dbReference>
<evidence type="ECO:0000313" key="9">
    <source>
        <dbReference type="Proteomes" id="UP000240830"/>
    </source>
</evidence>
<comment type="cofactor">
    <cofactor evidence="2">
        <name>pyridoxal 5'-phosphate</name>
        <dbReference type="ChEBI" id="CHEBI:597326"/>
    </cofactor>
</comment>
<comment type="similarity">
    <text evidence="4">Belongs to the SHMT family.</text>
</comment>
<proteinExistence type="inferred from homology"/>